<dbReference type="STRING" id="144197.ENSSPAP00000018550"/>
<proteinExistence type="predicted"/>
<reference evidence="2" key="1">
    <citation type="submission" date="2023-09" db="UniProtKB">
        <authorList>
            <consortium name="Ensembl"/>
        </authorList>
    </citation>
    <scope>IDENTIFICATION</scope>
</reference>
<keyword evidence="1" id="KW-0812">Transmembrane</keyword>
<feature type="transmembrane region" description="Helical" evidence="1">
    <location>
        <begin position="136"/>
        <end position="159"/>
    </location>
</feature>
<accession>A0A3B5ACP3</accession>
<dbReference type="Ensembl" id="ENSSPAT00000018830.1">
    <property type="protein sequence ID" value="ENSSPAP00000018550.1"/>
    <property type="gene ID" value="ENSSPAG00000013937.1"/>
</dbReference>
<organism evidence="2">
    <name type="scientific">Stegastes partitus</name>
    <name type="common">bicolor damselfish</name>
    <dbReference type="NCBI Taxonomy" id="144197"/>
    <lineage>
        <taxon>Eukaryota</taxon>
        <taxon>Metazoa</taxon>
        <taxon>Chordata</taxon>
        <taxon>Craniata</taxon>
        <taxon>Vertebrata</taxon>
        <taxon>Euteleostomi</taxon>
        <taxon>Actinopterygii</taxon>
        <taxon>Neopterygii</taxon>
        <taxon>Teleostei</taxon>
        <taxon>Neoteleostei</taxon>
        <taxon>Acanthomorphata</taxon>
        <taxon>Ovalentaria</taxon>
        <taxon>Pomacentridae</taxon>
        <taxon>Stegastes</taxon>
    </lineage>
</organism>
<evidence type="ECO:0000313" key="2">
    <source>
        <dbReference type="Ensembl" id="ENSSPAP00000018550.1"/>
    </source>
</evidence>
<dbReference type="AlphaFoldDB" id="A0A3B5ACP3"/>
<keyword evidence="1" id="KW-0472">Membrane</keyword>
<keyword evidence="1" id="KW-1133">Transmembrane helix</keyword>
<evidence type="ECO:0000256" key="1">
    <source>
        <dbReference type="SAM" id="Phobius"/>
    </source>
</evidence>
<name>A0A3B5ACP3_9TELE</name>
<sequence length="170" mass="18731">MTESNVITFLLFSFNFPFFLDGVIFLGISVHIRSNHQITDELLPTINLLIFIKQLPAGRARPEPAHRLPPAAGRRSAGSRIEELLRKHVEANGFFVGHLDWGNATVLLDSCDCINTSRNCTAPDGREVYSTPLAELVTVTAVAFSPIMILGVIFSLALLDQIRSSKNDIV</sequence>
<protein>
    <submittedName>
        <fullName evidence="2">Uncharacterized protein</fullName>
    </submittedName>
</protein>
<feature type="transmembrane region" description="Helical" evidence="1">
    <location>
        <begin position="6"/>
        <end position="28"/>
    </location>
</feature>
<dbReference type="PRINTS" id="PR00259">
    <property type="entry name" value="TMFOUR"/>
</dbReference>